<organism evidence="3">
    <name type="scientific">Angiostrongylus costaricensis</name>
    <name type="common">Nematode worm</name>
    <dbReference type="NCBI Taxonomy" id="334426"/>
    <lineage>
        <taxon>Eukaryota</taxon>
        <taxon>Metazoa</taxon>
        <taxon>Ecdysozoa</taxon>
        <taxon>Nematoda</taxon>
        <taxon>Chromadorea</taxon>
        <taxon>Rhabditida</taxon>
        <taxon>Rhabditina</taxon>
        <taxon>Rhabditomorpha</taxon>
        <taxon>Strongyloidea</taxon>
        <taxon>Metastrongylidae</taxon>
        <taxon>Angiostrongylus</taxon>
    </lineage>
</organism>
<reference evidence="1 2" key="2">
    <citation type="submission" date="2018-11" db="EMBL/GenBank/DDBJ databases">
        <authorList>
            <consortium name="Pathogen Informatics"/>
        </authorList>
    </citation>
    <scope>NUCLEOTIDE SEQUENCE [LARGE SCALE GENOMIC DNA]</scope>
    <source>
        <strain evidence="1 2">Costa Rica</strain>
    </source>
</reference>
<proteinExistence type="predicted"/>
<gene>
    <name evidence="1" type="ORF">ACOC_LOCUS4752</name>
</gene>
<accession>A0A0R3PJS8</accession>
<keyword evidence="2" id="KW-1185">Reference proteome</keyword>
<dbReference type="EMBL" id="UYYA01003828">
    <property type="protein sequence ID" value="VDM56337.1"/>
    <property type="molecule type" value="Genomic_DNA"/>
</dbReference>
<name>A0A0R3PJS8_ANGCS</name>
<dbReference type="Proteomes" id="UP000267027">
    <property type="component" value="Unassembled WGS sequence"/>
</dbReference>
<dbReference type="AlphaFoldDB" id="A0A0R3PJS8"/>
<evidence type="ECO:0000313" key="3">
    <source>
        <dbReference type="WBParaSite" id="ACOC_0000475101-mRNA-1"/>
    </source>
</evidence>
<dbReference type="WBParaSite" id="ACOC_0000475101-mRNA-1">
    <property type="protein sequence ID" value="ACOC_0000475101-mRNA-1"/>
    <property type="gene ID" value="ACOC_0000475101"/>
</dbReference>
<reference evidence="3" key="1">
    <citation type="submission" date="2017-02" db="UniProtKB">
        <authorList>
            <consortium name="WormBaseParasite"/>
        </authorList>
    </citation>
    <scope>IDENTIFICATION</scope>
</reference>
<protein>
    <submittedName>
        <fullName evidence="3">Secreted protein</fullName>
    </submittedName>
</protein>
<sequence>MSTRQNFNWEYYRRDACGPALMCASALAVITCAMQTSCPRAVFVRLLKTPPQPNQDRRHERIRNLVLFSITLKYCNDEICLPSVLHRDPQCGEQLNALRCGSRLKFQLRTAPSLVFFSQIRAKFVRIAMDLSKMVKVLGEPRV</sequence>
<evidence type="ECO:0000313" key="1">
    <source>
        <dbReference type="EMBL" id="VDM56337.1"/>
    </source>
</evidence>
<evidence type="ECO:0000313" key="2">
    <source>
        <dbReference type="Proteomes" id="UP000267027"/>
    </source>
</evidence>